<evidence type="ECO:0000313" key="2">
    <source>
        <dbReference type="Proteomes" id="UP000198564"/>
    </source>
</evidence>
<proteinExistence type="predicted"/>
<sequence length="289" mass="33049">MDYDKEYMDNMMDRFDALIRCSEDQKAKPYMLVPEQNGSDLRILSINEDSVLDFLDVALEQTYLLLDDDSFYVCDLSKDTSTPYNTLVFQTNGSVLKSKETTTHIITRYMNYIGVDYKATMQMGKSLGIFSQCPFVCGTLCFTPLSGASKKPVSWLGLHHVQAITAHQKATYYNIDGKHELTLNVSHKTASRLIRQTKILSDSQQRMATEWLALMHHQKEFSSRPNVVTRCTVSSHFSQPLPLLSTWLMTLSFLQGRWIVQDLLKEGDPLLDLLPPEKLNDENEINDED</sequence>
<dbReference type="AlphaFoldDB" id="A0A1H6T9R3"/>
<protein>
    <submittedName>
        <fullName evidence="1">ComK protein</fullName>
    </submittedName>
</protein>
<keyword evidence="2" id="KW-1185">Reference proteome</keyword>
<dbReference type="GO" id="GO:0030420">
    <property type="term" value="P:establishment of competence for transformation"/>
    <property type="evidence" value="ECO:0007669"/>
    <property type="project" value="InterPro"/>
</dbReference>
<dbReference type="Pfam" id="PF06338">
    <property type="entry name" value="ComK"/>
    <property type="match status" value="1"/>
</dbReference>
<dbReference type="InterPro" id="IPR010461">
    <property type="entry name" value="ComK"/>
</dbReference>
<evidence type="ECO:0000313" key="1">
    <source>
        <dbReference type="EMBL" id="SEI76778.1"/>
    </source>
</evidence>
<organism evidence="1 2">
    <name type="scientific">Alkalibacterium gilvum</name>
    <dbReference type="NCBI Taxonomy" id="1130080"/>
    <lineage>
        <taxon>Bacteria</taxon>
        <taxon>Bacillati</taxon>
        <taxon>Bacillota</taxon>
        <taxon>Bacilli</taxon>
        <taxon>Lactobacillales</taxon>
        <taxon>Carnobacteriaceae</taxon>
        <taxon>Alkalibacterium</taxon>
    </lineage>
</organism>
<dbReference type="OrthoDB" id="2155584at2"/>
<dbReference type="EMBL" id="FNYW01000018">
    <property type="protein sequence ID" value="SEI76778.1"/>
    <property type="molecule type" value="Genomic_DNA"/>
</dbReference>
<accession>A0A1H6T9R3</accession>
<name>A0A1H6T9R3_9LACT</name>
<dbReference type="Proteomes" id="UP000198564">
    <property type="component" value="Unassembled WGS sequence"/>
</dbReference>
<reference evidence="2" key="1">
    <citation type="submission" date="2016-10" db="EMBL/GenBank/DDBJ databases">
        <authorList>
            <person name="Varghese N."/>
            <person name="Submissions S."/>
        </authorList>
    </citation>
    <scope>NUCLEOTIDE SEQUENCE [LARGE SCALE GENOMIC DNA]</scope>
    <source>
        <strain evidence="2">DSM 25751</strain>
    </source>
</reference>
<dbReference type="RefSeq" id="WP_091634597.1">
    <property type="nucleotide sequence ID" value="NZ_FNYW01000018.1"/>
</dbReference>
<gene>
    <name evidence="1" type="ORF">SAMN04488113_1188</name>
</gene>